<sequence length="386" mass="40761">MRPEVYDELRQEAIDSAPTNWRCVSFPSAGPSSSSAVSTEASPVLDGVLYLRSPNGSGPWMVMANANGVCYEEIMLEASSLHGAATSLLLFNYRGVGRSTGVPLRGDDLVDDVLGAIAFLGSEFGVAPEDVMLYGHSMGGGAVALARAACGPAGTFVSDRSFASLAAVVPHHLRSGPMALIVGLFVAVLAAVLGMLFSSTTDSLGPWVAAWTVACWLGMAYAISDLVANNAASIPRDKLPHWWASLAAHTSHRTVAFATLSVPFLLAAAPLFLALAHFGALAPLGSRLIVAFGWKLDAATAWKAVSGPRLLFYHELDEMINFDHCSLYAALAADPSSGFDPARHAVKGLVVTRLASNGPFFHMYPVAKDPNASLLLSRMEAMRESR</sequence>
<evidence type="ECO:0008006" key="4">
    <source>
        <dbReference type="Google" id="ProtNLM"/>
    </source>
</evidence>
<dbReference type="Proteomes" id="UP000054408">
    <property type="component" value="Unassembled WGS sequence"/>
</dbReference>
<accession>A0A0L0DD92</accession>
<dbReference type="InterPro" id="IPR029058">
    <property type="entry name" value="AB_hydrolase_fold"/>
</dbReference>
<gene>
    <name evidence="2" type="ORF">AMSG_06799</name>
</gene>
<feature type="transmembrane region" description="Helical" evidence="1">
    <location>
        <begin position="178"/>
        <end position="197"/>
    </location>
</feature>
<dbReference type="eggNOG" id="ENOG502S105">
    <property type="taxonomic scope" value="Eukaryota"/>
</dbReference>
<evidence type="ECO:0000313" key="2">
    <source>
        <dbReference type="EMBL" id="KNC50317.1"/>
    </source>
</evidence>
<keyword evidence="3" id="KW-1185">Reference proteome</keyword>
<protein>
    <recommendedName>
        <fullName evidence="4">AB hydrolase-1 domain-containing protein</fullName>
    </recommendedName>
</protein>
<dbReference type="GeneID" id="25565879"/>
<dbReference type="AlphaFoldDB" id="A0A0L0DD92"/>
<evidence type="ECO:0000256" key="1">
    <source>
        <dbReference type="SAM" id="Phobius"/>
    </source>
</evidence>
<dbReference type="RefSeq" id="XP_013756863.1">
    <property type="nucleotide sequence ID" value="XM_013901409.1"/>
</dbReference>
<dbReference type="EMBL" id="GL349461">
    <property type="protein sequence ID" value="KNC50317.1"/>
    <property type="molecule type" value="Genomic_DNA"/>
</dbReference>
<feature type="transmembrane region" description="Helical" evidence="1">
    <location>
        <begin position="255"/>
        <end position="278"/>
    </location>
</feature>
<organism evidence="2 3">
    <name type="scientific">Thecamonas trahens ATCC 50062</name>
    <dbReference type="NCBI Taxonomy" id="461836"/>
    <lineage>
        <taxon>Eukaryota</taxon>
        <taxon>Apusozoa</taxon>
        <taxon>Apusomonadida</taxon>
        <taxon>Apusomonadidae</taxon>
        <taxon>Thecamonas</taxon>
    </lineage>
</organism>
<feature type="transmembrane region" description="Helical" evidence="1">
    <location>
        <begin position="204"/>
        <end position="223"/>
    </location>
</feature>
<evidence type="ECO:0000313" key="3">
    <source>
        <dbReference type="Proteomes" id="UP000054408"/>
    </source>
</evidence>
<keyword evidence="1" id="KW-1133">Transmembrane helix</keyword>
<dbReference type="SUPFAM" id="SSF53474">
    <property type="entry name" value="alpha/beta-Hydrolases"/>
    <property type="match status" value="1"/>
</dbReference>
<proteinExistence type="predicted"/>
<keyword evidence="1" id="KW-0472">Membrane</keyword>
<keyword evidence="1" id="KW-0812">Transmembrane</keyword>
<dbReference type="OrthoDB" id="10249433at2759"/>
<name>A0A0L0DD92_THETB</name>
<dbReference type="Gene3D" id="3.40.50.1820">
    <property type="entry name" value="alpha/beta hydrolase"/>
    <property type="match status" value="1"/>
</dbReference>
<reference evidence="2 3" key="1">
    <citation type="submission" date="2010-05" db="EMBL/GenBank/DDBJ databases">
        <title>The Genome Sequence of Thecamonas trahens ATCC 50062.</title>
        <authorList>
            <consortium name="The Broad Institute Genome Sequencing Platform"/>
            <person name="Russ C."/>
            <person name="Cuomo C."/>
            <person name="Shea T."/>
            <person name="Young S.K."/>
            <person name="Zeng Q."/>
            <person name="Koehrsen M."/>
            <person name="Haas B."/>
            <person name="Borodovsky M."/>
            <person name="Guigo R."/>
            <person name="Alvarado L."/>
            <person name="Berlin A."/>
            <person name="Bochicchio J."/>
            <person name="Borenstein D."/>
            <person name="Chapman S."/>
            <person name="Chen Z."/>
            <person name="Freedman E."/>
            <person name="Gellesch M."/>
            <person name="Goldberg J."/>
            <person name="Griggs A."/>
            <person name="Gujja S."/>
            <person name="Heilman E."/>
            <person name="Heiman D."/>
            <person name="Hepburn T."/>
            <person name="Howarth C."/>
            <person name="Jen D."/>
            <person name="Larson L."/>
            <person name="Mehta T."/>
            <person name="Park D."/>
            <person name="Pearson M."/>
            <person name="Roberts A."/>
            <person name="Saif S."/>
            <person name="Shenoy N."/>
            <person name="Sisk P."/>
            <person name="Stolte C."/>
            <person name="Sykes S."/>
            <person name="Thomson T."/>
            <person name="Walk T."/>
            <person name="White J."/>
            <person name="Yandava C."/>
            <person name="Burger G."/>
            <person name="Gray M.W."/>
            <person name="Holland P.W.H."/>
            <person name="King N."/>
            <person name="Lang F.B.F."/>
            <person name="Roger A.J."/>
            <person name="Ruiz-Trillo I."/>
            <person name="Lander E."/>
            <person name="Nusbaum C."/>
        </authorList>
    </citation>
    <scope>NUCLEOTIDE SEQUENCE [LARGE SCALE GENOMIC DNA]</scope>
    <source>
        <strain evidence="2 3">ATCC 50062</strain>
    </source>
</reference>